<dbReference type="Pfam" id="PF07714">
    <property type="entry name" value="PK_Tyr_Ser-Thr"/>
    <property type="match status" value="1"/>
</dbReference>
<comment type="caution">
    <text evidence="8">The sequence shown here is derived from an EMBL/GenBank/DDBJ whole genome shotgun (WGS) entry which is preliminary data.</text>
</comment>
<dbReference type="GO" id="GO:0004672">
    <property type="term" value="F:protein kinase activity"/>
    <property type="evidence" value="ECO:0007669"/>
    <property type="project" value="InterPro"/>
</dbReference>
<dbReference type="OrthoDB" id="838558at2759"/>
<dbReference type="InterPro" id="IPR001245">
    <property type="entry name" value="Ser-Thr/Tyr_kinase_cat_dom"/>
</dbReference>
<feature type="region of interest" description="Disordered" evidence="4">
    <location>
        <begin position="152"/>
        <end position="200"/>
    </location>
</feature>
<dbReference type="Gene3D" id="1.10.510.10">
    <property type="entry name" value="Transferase(Phosphotransferase) domain 1"/>
    <property type="match status" value="1"/>
</dbReference>
<keyword evidence="5" id="KW-1133">Transmembrane helix</keyword>
<feature type="domain" description="LysM" evidence="7">
    <location>
        <begin position="653"/>
        <end position="697"/>
    </location>
</feature>
<keyword evidence="3" id="KW-0862">Zinc</keyword>
<dbReference type="PROSITE" id="PS51782">
    <property type="entry name" value="LYSM"/>
    <property type="match status" value="1"/>
</dbReference>
<gene>
    <name evidence="8" type="ORF">SADUNF_Sadunf14G0024300</name>
</gene>
<feature type="transmembrane region" description="Helical" evidence="5">
    <location>
        <begin position="739"/>
        <end position="759"/>
    </location>
</feature>
<dbReference type="Gene3D" id="3.10.350.10">
    <property type="entry name" value="LysM domain"/>
    <property type="match status" value="1"/>
</dbReference>
<dbReference type="GO" id="GO:0005886">
    <property type="term" value="C:plasma membrane"/>
    <property type="evidence" value="ECO:0007669"/>
    <property type="project" value="UniProtKB-ARBA"/>
</dbReference>
<dbReference type="SUPFAM" id="SSF57903">
    <property type="entry name" value="FYVE/PHD zinc finger"/>
    <property type="match status" value="1"/>
</dbReference>
<organism evidence="8 9">
    <name type="scientific">Salix dunnii</name>
    <dbReference type="NCBI Taxonomy" id="1413687"/>
    <lineage>
        <taxon>Eukaryota</taxon>
        <taxon>Viridiplantae</taxon>
        <taxon>Streptophyta</taxon>
        <taxon>Embryophyta</taxon>
        <taxon>Tracheophyta</taxon>
        <taxon>Spermatophyta</taxon>
        <taxon>Magnoliopsida</taxon>
        <taxon>eudicotyledons</taxon>
        <taxon>Gunneridae</taxon>
        <taxon>Pentapetalae</taxon>
        <taxon>rosids</taxon>
        <taxon>fabids</taxon>
        <taxon>Malpighiales</taxon>
        <taxon>Salicaceae</taxon>
        <taxon>Saliceae</taxon>
        <taxon>Salix</taxon>
    </lineage>
</organism>
<evidence type="ECO:0008006" key="10">
    <source>
        <dbReference type="Google" id="ProtNLM"/>
    </source>
</evidence>
<evidence type="ECO:0000256" key="1">
    <source>
        <dbReference type="ARBA" id="ARBA00022723"/>
    </source>
</evidence>
<dbReference type="InterPro" id="IPR011009">
    <property type="entry name" value="Kinase-like_dom_sf"/>
</dbReference>
<dbReference type="InterPro" id="IPR000719">
    <property type="entry name" value="Prot_kinase_dom"/>
</dbReference>
<evidence type="ECO:0000313" key="9">
    <source>
        <dbReference type="Proteomes" id="UP000657918"/>
    </source>
</evidence>
<dbReference type="EMBL" id="JADGMS010000014">
    <property type="protein sequence ID" value="KAF9668636.1"/>
    <property type="molecule type" value="Genomic_DNA"/>
</dbReference>
<feature type="domain" description="Protein kinase" evidence="6">
    <location>
        <begin position="786"/>
        <end position="960"/>
    </location>
</feature>
<name>A0A835JFU9_9ROSI</name>
<dbReference type="InterPro" id="IPR056280">
    <property type="entry name" value="AIPP2-like_SPOC"/>
</dbReference>
<dbReference type="Proteomes" id="UP000657918">
    <property type="component" value="Unassembled WGS sequence"/>
</dbReference>
<keyword evidence="2" id="KW-0863">Zinc-finger</keyword>
<dbReference type="InterPro" id="IPR056562">
    <property type="entry name" value="LysM2_CERK1_LYK3_4_5"/>
</dbReference>
<dbReference type="InterPro" id="IPR013083">
    <property type="entry name" value="Znf_RING/FYVE/PHD"/>
</dbReference>
<dbReference type="InterPro" id="IPR011011">
    <property type="entry name" value="Znf_FYVE_PHD"/>
</dbReference>
<protein>
    <recommendedName>
        <fullName evidence="10">LysM domain-containing protein</fullName>
    </recommendedName>
</protein>
<evidence type="ECO:0000256" key="5">
    <source>
        <dbReference type="SAM" id="Phobius"/>
    </source>
</evidence>
<dbReference type="Pfam" id="PF23121">
    <property type="entry name" value="SPOC_AIPP2"/>
    <property type="match status" value="1"/>
</dbReference>
<evidence type="ECO:0000259" key="6">
    <source>
        <dbReference type="PROSITE" id="PS50011"/>
    </source>
</evidence>
<sequence length="960" mass="107448">MEEKTHLDLVKLCDICGSGGFGELIATCSKCGISQEHLYCMGVLFKDTIEDWICETCISCTDIASPVSLEYGRKEDTQNCSDALRHESHDTLIISDNLRGTHHSKRQHAVTTGKVKFLTAEEVIRLSSGTTKKESPSISNFRCRTIHSSVTSKISPTRVPPNPPRIIPSRLIKPSVHGRIRTSSSNNNKRSPRTSKGKNSCPVAVAFSDVEERDLLNILPKLRLYHPHFPALHVTWKMVSEVPIFFTDMHFTEFSKAIHVHIETNFVVPIDFSSLFSRGGFKFDVAAPRMFYGGFQAQLPCRVHRKAYESSRNIPSILQVKLLPQCDIWEDLFQDSCPDFSDIALYFFPSANIERSKENHASLFQLMETENAAIRSYIYGMELLIFTSKQLHVDSQDIIARSGMGNFLWGVFRHAKHDKTICNKFPSLASSLRVEHDYHPRLDRDEAVDMEIDIVGGTVIGRIDVPVPKESSSSLLTLSFLTSCANAQQNYPKDSALDCNANDDAAPSSAFLYTCNGQDQSCQAFLIFKSQPSFNSVPSISALMSANQEELARINNVTRLSEFPINNEVIVPVKCSCFGQYYRAITKIQVTTTRGTYYVIANETYEGLSTCAALKQVNKHGEYHLLPDEELEVPLRCACPTTNQMTRGAKYLVTFPLSSDDNIPDIADRFKASTKDILDANGMEENPTLYPDTTILIPLPTQPTSSKTIIHSNPDISRPSVLSPRNRGSKKKLYESTGLAAACSLLVISIIAAVVFLSCKKTREKVSRRGSERKQLAPEDIRAEIASYEQILKVFKFEEVRKATENFSSESRINGSVYRGEFGGEILAAKKMSRDVTKEVNILKRINHFNLIKLEGVCENRGYFYLVLEYMANGSLREWLSCKKEVLLSTAIVSIMENKNPEVELDFLVDPALKGSCRTDFALCLAKVSVACLMKEPARRPSMEEVVSILLKIQANVQKS</sequence>
<evidence type="ECO:0000259" key="7">
    <source>
        <dbReference type="PROSITE" id="PS51782"/>
    </source>
</evidence>
<dbReference type="InterPro" id="IPR052611">
    <property type="entry name" value="Plant_RLK_LysM"/>
</dbReference>
<dbReference type="GO" id="GO:0005524">
    <property type="term" value="F:ATP binding"/>
    <property type="evidence" value="ECO:0007669"/>
    <property type="project" value="InterPro"/>
</dbReference>
<keyword evidence="5" id="KW-0472">Membrane</keyword>
<evidence type="ECO:0000256" key="2">
    <source>
        <dbReference type="ARBA" id="ARBA00022771"/>
    </source>
</evidence>
<dbReference type="SUPFAM" id="SSF56112">
    <property type="entry name" value="Protein kinase-like (PK-like)"/>
    <property type="match status" value="1"/>
</dbReference>
<reference evidence="8 9" key="1">
    <citation type="submission" date="2020-10" db="EMBL/GenBank/DDBJ databases">
        <title>Plant Genome Project.</title>
        <authorList>
            <person name="Zhang R.-G."/>
        </authorList>
    </citation>
    <scope>NUCLEOTIDE SEQUENCE [LARGE SCALE GENOMIC DNA]</scope>
    <source>
        <strain evidence="8">FAFU-HL-1</strain>
        <tissue evidence="8">Leaf</tissue>
    </source>
</reference>
<dbReference type="InterPro" id="IPR036779">
    <property type="entry name" value="LysM_dom_sf"/>
</dbReference>
<dbReference type="InterPro" id="IPR056561">
    <property type="entry name" value="NFP_LYK_LysM1"/>
</dbReference>
<dbReference type="InterPro" id="IPR056563">
    <property type="entry name" value="LysM3_LYK4_5"/>
</dbReference>
<keyword evidence="1" id="KW-0479">Metal-binding</keyword>
<evidence type="ECO:0000256" key="4">
    <source>
        <dbReference type="SAM" id="MobiDB-lite"/>
    </source>
</evidence>
<dbReference type="PANTHER" id="PTHR45927">
    <property type="entry name" value="LYSM-DOMAIN RECEPTOR-LIKE KINASE-RELATED"/>
    <property type="match status" value="1"/>
</dbReference>
<keyword evidence="5" id="KW-0812">Transmembrane</keyword>
<dbReference type="Pfam" id="PF23473">
    <property type="entry name" value="LysM3_LYK4_5"/>
    <property type="match status" value="1"/>
</dbReference>
<evidence type="ECO:0000256" key="3">
    <source>
        <dbReference type="ARBA" id="ARBA00022833"/>
    </source>
</evidence>
<dbReference type="Gene3D" id="3.30.40.10">
    <property type="entry name" value="Zinc/RING finger domain, C3HC4 (zinc finger)"/>
    <property type="match status" value="1"/>
</dbReference>
<dbReference type="Pfam" id="PF23446">
    <property type="entry name" value="LysM1_NFP_LYK"/>
    <property type="match status" value="1"/>
</dbReference>
<accession>A0A835JFU9</accession>
<evidence type="ECO:0000313" key="8">
    <source>
        <dbReference type="EMBL" id="KAF9668636.1"/>
    </source>
</evidence>
<feature type="region of interest" description="Disordered" evidence="4">
    <location>
        <begin position="708"/>
        <end position="727"/>
    </location>
</feature>
<dbReference type="AlphaFoldDB" id="A0A835JFU9"/>
<dbReference type="GO" id="GO:0008270">
    <property type="term" value="F:zinc ion binding"/>
    <property type="evidence" value="ECO:0007669"/>
    <property type="project" value="UniProtKB-KW"/>
</dbReference>
<proteinExistence type="predicted"/>
<dbReference type="PANTHER" id="PTHR45927:SF7">
    <property type="entry name" value="LYSM-DOMAIN RECEPTOR-LIKE KINASE"/>
    <property type="match status" value="1"/>
</dbReference>
<dbReference type="InterPro" id="IPR018392">
    <property type="entry name" value="LysM"/>
</dbReference>
<dbReference type="Gene3D" id="3.30.200.20">
    <property type="entry name" value="Phosphorylase Kinase, domain 1"/>
    <property type="match status" value="1"/>
</dbReference>
<dbReference type="Pfam" id="PF23472">
    <property type="entry name" value="LysM2_CERK1_LYK3_4_5"/>
    <property type="match status" value="1"/>
</dbReference>
<keyword evidence="9" id="KW-1185">Reference proteome</keyword>
<dbReference type="PROSITE" id="PS50011">
    <property type="entry name" value="PROTEIN_KINASE_DOM"/>
    <property type="match status" value="1"/>
</dbReference>